<name>A0ABY1EH40_9MICO</name>
<accession>A0ABY1EH40</accession>
<comment type="caution">
    <text evidence="1">The sequence shown here is derived from an EMBL/GenBank/DDBJ whole genome shotgun (WGS) entry which is preliminary data.</text>
</comment>
<evidence type="ECO:0008006" key="3">
    <source>
        <dbReference type="Google" id="ProtNLM"/>
    </source>
</evidence>
<evidence type="ECO:0000313" key="2">
    <source>
        <dbReference type="Proteomes" id="UP000199681"/>
    </source>
</evidence>
<dbReference type="Proteomes" id="UP000199681">
    <property type="component" value="Unassembled WGS sequence"/>
</dbReference>
<keyword evidence="2" id="KW-1185">Reference proteome</keyword>
<protein>
    <recommendedName>
        <fullName evidence="3">DUF3883 domain-containing protein</fullName>
    </recommendedName>
</protein>
<gene>
    <name evidence="1" type="ORF">SAMN05216274_11721</name>
</gene>
<organism evidence="1 2">
    <name type="scientific">Cryobacterium levicorallinum</name>
    <dbReference type="NCBI Taxonomy" id="995038"/>
    <lineage>
        <taxon>Bacteria</taxon>
        <taxon>Bacillati</taxon>
        <taxon>Actinomycetota</taxon>
        <taxon>Actinomycetes</taxon>
        <taxon>Micrococcales</taxon>
        <taxon>Microbacteriaceae</taxon>
        <taxon>Cryobacterium</taxon>
    </lineage>
</organism>
<dbReference type="EMBL" id="FOPW01000017">
    <property type="protein sequence ID" value="SFH83669.1"/>
    <property type="molecule type" value="Genomic_DNA"/>
</dbReference>
<evidence type="ECO:0000313" key="1">
    <source>
        <dbReference type="EMBL" id="SFH83669.1"/>
    </source>
</evidence>
<reference evidence="1 2" key="1">
    <citation type="submission" date="2016-10" db="EMBL/GenBank/DDBJ databases">
        <authorList>
            <person name="Varghese N."/>
            <person name="Submissions S."/>
        </authorList>
    </citation>
    <scope>NUCLEOTIDE SEQUENCE [LARGE SCALE GENOMIC DNA]</scope>
    <source>
        <strain evidence="1 2">GMCC 1.11211</strain>
    </source>
</reference>
<proteinExistence type="predicted"/>
<sequence length="1215" mass="133634">MGRTKKNKPRKRRSWEPSYLEAALRRFTTSSLWDLLTSAGRSPGVRHRWASISYLIAVTAKLTVEGDKHAGHDDLAELLRLADEEEPRLHASEDFLPEDPRDDVRVEFNGRLYRLCAGNMERPIADLDRLLMLAKVVDPVLADTHGFGLIHLAEVVLAHVDDVLTAAVFPDGPGHEVGDRAVTLTADEVGPDSDTFKWKGPHAIALDWLTAPATHLEYEPGSTMSAFGSTMLVVIHGESAPRWLPIGFLPEALAQATAELTEQVAIEDKTLAWRLDQAVAARVRRRLWRFSPVLYGAPDGPTGPTVSAANVAQWALPIGDRDLLVVQTNTAFISDELPTNVPVAVRAAEYMKGAGAEFTLPFATGQLALRPGAMVTAILVVAGAAHLIANGPPGALHLSLEDLDWIAQSANDDTDLFHFAEEMSGKQLPAMFGMETMNVWDWWQSNNSALFRSGRPPGAMMFELHRGTVEWQRAKRLSSIERALLLLGLPALRQWDMIDEEEQGSATVARWDDDDRAVGSAFFNNGTHRRPATRIVRVRALAVPVSLEAKHEHSAAKAELMIDLVGSFTHGISQVETEWTAAADASGIRGLRLTFEPVPGPDSFSIASIDRIGHTVAATIGVHLESLAEVVDGDPAAGRQLMAESFAGLLFRLGVPLPLREAVCAAWIAAPPTLTLDILDSAATRNDMQAPAHVELPLTAEIDRLIAHRVAESGVQPGIYPPTVAKQIDRDTIAPLIREMLDDRLAGHSADSLIVAGMVQLERTLLRREHDLRNLKQSAGAFPLTWDPVNRQHEIQEESLGLRRCIELIVEAALLTQPTGKEQVHERAWAKVLATSASFLDATTRSETLHYQVTRSGLDVSEMFDLSIIEWPNADGEPSGFDVAAYGRALAEEALHQSWLDADDGTETQMLLDAADQRFLDEYGTFASDALKVLFTLASWPLNDDDPDAVVVTEEQAIDRVTASGVLDDDNARYRAASALHFLQSRSDAYTAEEWVPWRLRTRRVRLLVKPVPVLSDGRMVIAPHYCHTAAKVFFGYWMTGMLPWSQTGSDALDRAMGAIRSRRNDELEKQADRSMRTGGWVTRSRVKPGDGHRIGVEILTTEIDIVAVRRGSRVIWVLEVKDPNQMFNPADIRRHIDRFHAGTKSYVSLLTRKLAEVSVNPSTVAQALGLPAGDYDVRSLFVTRHIVPAAFMNGPHPFVTADHLVDYLSGAEEN</sequence>